<evidence type="ECO:0000313" key="3">
    <source>
        <dbReference type="EMBL" id="MDO7905210.1"/>
    </source>
</evidence>
<dbReference type="InterPro" id="IPR048477">
    <property type="entry name" value="YceM-like_C"/>
</dbReference>
<name>A0ABT9C7G5_9BACL</name>
<dbReference type="SUPFAM" id="SSF51735">
    <property type="entry name" value="NAD(P)-binding Rossmann-fold domains"/>
    <property type="match status" value="1"/>
</dbReference>
<feature type="domain" description="Gfo/Idh/MocA-like oxidoreductase N-terminal" evidence="1">
    <location>
        <begin position="8"/>
        <end position="126"/>
    </location>
</feature>
<dbReference type="SUPFAM" id="SSF55347">
    <property type="entry name" value="Glyceraldehyde-3-phosphate dehydrogenase-like, C-terminal domain"/>
    <property type="match status" value="1"/>
</dbReference>
<dbReference type="InterPro" id="IPR051317">
    <property type="entry name" value="Gfo/Idh/MocA_oxidoreduct"/>
</dbReference>
<dbReference type="InterPro" id="IPR000683">
    <property type="entry name" value="Gfo/Idh/MocA-like_OxRdtase_N"/>
</dbReference>
<evidence type="ECO:0000259" key="2">
    <source>
        <dbReference type="Pfam" id="PF21378"/>
    </source>
</evidence>
<proteinExistence type="predicted"/>
<sequence>MNQNKRTRVAIAGLGDISHKVYLPLLTAHPEVEIAGVMNRSRQPVEEVIARYRLPKGTTDLKEMLCWDLDAVFIHTATESHYDIVMACLERGLPVYVDKPLSYQLRQAEEMAAFAESLGVLLAVGFNRRFAPQYIRAKEWMTEAGGFERCTAVKHRTSIQQRPSRETVYDDLIHMIDTLLWLGDNDYELIHHVLKENEQGRLRQAFGTIRLGQGFGSYDMVRSAGSDWERLELHGSGRSAEVTNLEQAVFYAAGEQPRRQEFGSWDSLLKRRGFTGIVDHFLAALDDPEQCLVRSDLVTESHLLAERLLKTL</sequence>
<dbReference type="InterPro" id="IPR036291">
    <property type="entry name" value="NAD(P)-bd_dom_sf"/>
</dbReference>
<feature type="domain" description="YceM-like C-terminal" evidence="2">
    <location>
        <begin position="132"/>
        <end position="247"/>
    </location>
</feature>
<dbReference type="PANTHER" id="PTHR43708">
    <property type="entry name" value="CONSERVED EXPRESSED OXIDOREDUCTASE (EUROFUNG)"/>
    <property type="match status" value="1"/>
</dbReference>
<dbReference type="Pfam" id="PF21378">
    <property type="entry name" value="YceM-like_C"/>
    <property type="match status" value="1"/>
</dbReference>
<dbReference type="PANTHER" id="PTHR43708:SF4">
    <property type="entry name" value="OXIDOREDUCTASE YCEM-RELATED"/>
    <property type="match status" value="1"/>
</dbReference>
<dbReference type="Gene3D" id="3.30.360.10">
    <property type="entry name" value="Dihydrodipicolinate Reductase, domain 2"/>
    <property type="match status" value="1"/>
</dbReference>
<dbReference type="Gene3D" id="3.40.50.720">
    <property type="entry name" value="NAD(P)-binding Rossmann-like Domain"/>
    <property type="match status" value="1"/>
</dbReference>
<evidence type="ECO:0000313" key="4">
    <source>
        <dbReference type="Proteomes" id="UP001240171"/>
    </source>
</evidence>
<protein>
    <submittedName>
        <fullName evidence="3">Gfo/Idh/MocA family oxidoreductase</fullName>
    </submittedName>
</protein>
<gene>
    <name evidence="3" type="ORF">Q5741_02120</name>
</gene>
<dbReference type="Pfam" id="PF01408">
    <property type="entry name" value="GFO_IDH_MocA"/>
    <property type="match status" value="1"/>
</dbReference>
<evidence type="ECO:0000259" key="1">
    <source>
        <dbReference type="Pfam" id="PF01408"/>
    </source>
</evidence>
<keyword evidence="4" id="KW-1185">Reference proteome</keyword>
<dbReference type="RefSeq" id="WP_305022387.1">
    <property type="nucleotide sequence ID" value="NZ_JAUQTB010000001.1"/>
</dbReference>
<organism evidence="3 4">
    <name type="scientific">Paenibacillus lacisoli</name>
    <dbReference type="NCBI Taxonomy" id="3064525"/>
    <lineage>
        <taxon>Bacteria</taxon>
        <taxon>Bacillati</taxon>
        <taxon>Bacillota</taxon>
        <taxon>Bacilli</taxon>
        <taxon>Bacillales</taxon>
        <taxon>Paenibacillaceae</taxon>
        <taxon>Paenibacillus</taxon>
    </lineage>
</organism>
<accession>A0ABT9C7G5</accession>
<comment type="caution">
    <text evidence="3">The sequence shown here is derived from an EMBL/GenBank/DDBJ whole genome shotgun (WGS) entry which is preliminary data.</text>
</comment>
<dbReference type="EMBL" id="JAUQTB010000001">
    <property type="protein sequence ID" value="MDO7905210.1"/>
    <property type="molecule type" value="Genomic_DNA"/>
</dbReference>
<reference evidence="3 4" key="1">
    <citation type="submission" date="2023-07" db="EMBL/GenBank/DDBJ databases">
        <title>Paenibacillus sp. JX-17 nov. isolated from soil.</title>
        <authorList>
            <person name="Wan Y."/>
            <person name="Liu B."/>
        </authorList>
    </citation>
    <scope>NUCLEOTIDE SEQUENCE [LARGE SCALE GENOMIC DNA]</scope>
    <source>
        <strain evidence="3 4">JX-17</strain>
    </source>
</reference>
<dbReference type="Proteomes" id="UP001240171">
    <property type="component" value="Unassembled WGS sequence"/>
</dbReference>